<organism evidence="18 19">
    <name type="scientific">Octopus sinensis</name>
    <name type="common">East Asian common octopus</name>
    <dbReference type="NCBI Taxonomy" id="2607531"/>
    <lineage>
        <taxon>Eukaryota</taxon>
        <taxon>Metazoa</taxon>
        <taxon>Spiralia</taxon>
        <taxon>Lophotrochozoa</taxon>
        <taxon>Mollusca</taxon>
        <taxon>Cephalopoda</taxon>
        <taxon>Coleoidea</taxon>
        <taxon>Octopodiformes</taxon>
        <taxon>Octopoda</taxon>
        <taxon>Incirrata</taxon>
        <taxon>Octopodidae</taxon>
        <taxon>Octopus</taxon>
    </lineage>
</organism>
<feature type="domain" description="Cation-transporting P-type ATPase N-terminal" evidence="16">
    <location>
        <begin position="187"/>
        <end position="237"/>
    </location>
</feature>
<dbReference type="InterPro" id="IPR059000">
    <property type="entry name" value="ATPase_P-type_domA"/>
</dbReference>
<keyword evidence="18" id="KW-1185">Reference proteome</keyword>
<dbReference type="InterPro" id="IPR006544">
    <property type="entry name" value="P-type_TPase_V"/>
</dbReference>
<evidence type="ECO:0000256" key="2">
    <source>
        <dbReference type="ARBA" id="ARBA00006000"/>
    </source>
</evidence>
<protein>
    <recommendedName>
        <fullName evidence="14">Cation-transporting ATPase</fullName>
        <ecNumber evidence="14">7.2.2.-</ecNumber>
    </recommendedName>
</protein>
<feature type="transmembrane region" description="Helical" evidence="14">
    <location>
        <begin position="242"/>
        <end position="262"/>
    </location>
</feature>
<evidence type="ECO:0000256" key="11">
    <source>
        <dbReference type="ARBA" id="ARBA00022989"/>
    </source>
</evidence>
<dbReference type="SFLD" id="SFLDG00002">
    <property type="entry name" value="C1.7:_P-type_atpase_like"/>
    <property type="match status" value="1"/>
</dbReference>
<dbReference type="InterPro" id="IPR047819">
    <property type="entry name" value="P5A-ATPase_N"/>
</dbReference>
<feature type="domain" description="P-type ATPase A" evidence="15">
    <location>
        <begin position="280"/>
        <end position="399"/>
    </location>
</feature>
<keyword evidence="8 14" id="KW-0067">ATP-binding</keyword>
<dbReference type="InterPro" id="IPR023214">
    <property type="entry name" value="HAD_sf"/>
</dbReference>
<feature type="transmembrane region" description="Helical" evidence="14">
    <location>
        <begin position="445"/>
        <end position="472"/>
    </location>
</feature>
<keyword evidence="3" id="KW-0597">Phosphoprotein</keyword>
<evidence type="ECO:0000256" key="7">
    <source>
        <dbReference type="ARBA" id="ARBA00022753"/>
    </source>
</evidence>
<dbReference type="SUPFAM" id="SSF81660">
    <property type="entry name" value="Metal cation-transporting ATPase, ATP-binding domain N"/>
    <property type="match status" value="1"/>
</dbReference>
<comment type="similarity">
    <text evidence="2 14">Belongs to the cation transport ATPase (P-type) (TC 3.A.3) family. Type V subfamily.</text>
</comment>
<dbReference type="Gene3D" id="2.70.150.10">
    <property type="entry name" value="Calcium-transporting ATPase, cytoplasmic transduction domain A"/>
    <property type="match status" value="1"/>
</dbReference>
<dbReference type="InterPro" id="IPR018303">
    <property type="entry name" value="ATPase_P-typ_P_site"/>
</dbReference>
<dbReference type="Gene3D" id="3.40.50.1000">
    <property type="entry name" value="HAD superfamily/HAD-like"/>
    <property type="match status" value="2"/>
</dbReference>
<dbReference type="Pfam" id="PF12409">
    <property type="entry name" value="P5-ATPase"/>
    <property type="match status" value="1"/>
</dbReference>
<dbReference type="InterPro" id="IPR047821">
    <property type="entry name" value="P5B-type_ATPase"/>
</dbReference>
<evidence type="ECO:0000256" key="1">
    <source>
        <dbReference type="ARBA" id="ARBA00004107"/>
    </source>
</evidence>
<dbReference type="PRINTS" id="PR00119">
    <property type="entry name" value="CATATPASE"/>
</dbReference>
<dbReference type="FunFam" id="1.20.1110.10:FF:000023">
    <property type="entry name" value="Cation-transporting ATPase"/>
    <property type="match status" value="1"/>
</dbReference>
<dbReference type="SUPFAM" id="SSF56784">
    <property type="entry name" value="HAD-like"/>
    <property type="match status" value="1"/>
</dbReference>
<accession>A0A6P7T9Y6</accession>
<comment type="catalytic activity">
    <reaction evidence="13 14">
        <text>ATP + H2O = ADP + phosphate + H(+)</text>
        <dbReference type="Rhea" id="RHEA:13065"/>
        <dbReference type="ChEBI" id="CHEBI:15377"/>
        <dbReference type="ChEBI" id="CHEBI:15378"/>
        <dbReference type="ChEBI" id="CHEBI:30616"/>
        <dbReference type="ChEBI" id="CHEBI:43474"/>
        <dbReference type="ChEBI" id="CHEBI:456216"/>
    </reaction>
</comment>
<dbReference type="Proteomes" id="UP000515154">
    <property type="component" value="Linkage group LG17"/>
</dbReference>
<evidence type="ECO:0000256" key="12">
    <source>
        <dbReference type="ARBA" id="ARBA00023136"/>
    </source>
</evidence>
<dbReference type="RefSeq" id="XP_029647155.1">
    <property type="nucleotide sequence ID" value="XM_029791295.2"/>
</dbReference>
<dbReference type="FunFam" id="3.40.50.1000:FF:000045">
    <property type="entry name" value="Cation-transporting ATPase"/>
    <property type="match status" value="1"/>
</dbReference>
<keyword evidence="9 14" id="KW-0460">Magnesium</keyword>
<dbReference type="AlphaFoldDB" id="A0A6P7T9Y6"/>
<dbReference type="Gene3D" id="1.20.1110.10">
    <property type="entry name" value="Calcium-transporting ATPase, transmembrane domain"/>
    <property type="match status" value="1"/>
</dbReference>
<feature type="transmembrane region" description="Helical" evidence="14">
    <location>
        <begin position="217"/>
        <end position="236"/>
    </location>
</feature>
<dbReference type="GO" id="GO:0031902">
    <property type="term" value="C:late endosome membrane"/>
    <property type="evidence" value="ECO:0007669"/>
    <property type="project" value="UniProtKB-SubCell"/>
</dbReference>
<evidence type="ECO:0000256" key="10">
    <source>
        <dbReference type="ARBA" id="ARBA00022967"/>
    </source>
</evidence>
<dbReference type="InterPro" id="IPR001757">
    <property type="entry name" value="P_typ_ATPase"/>
</dbReference>
<reference evidence="19" key="1">
    <citation type="submission" date="2025-08" db="UniProtKB">
        <authorList>
            <consortium name="RefSeq"/>
        </authorList>
    </citation>
    <scope>IDENTIFICATION</scope>
</reference>
<name>A0A6P7T9Y6_9MOLL</name>
<dbReference type="Gene3D" id="3.40.1110.10">
    <property type="entry name" value="Calcium-transporting ATPase, cytoplasmic domain N"/>
    <property type="match status" value="1"/>
</dbReference>
<feature type="transmembrane region" description="Helical" evidence="14">
    <location>
        <begin position="46"/>
        <end position="65"/>
    </location>
</feature>
<dbReference type="InterPro" id="IPR023299">
    <property type="entry name" value="ATPase_P-typ_cyto_dom_N"/>
</dbReference>
<gene>
    <name evidence="19" type="primary">LOC115221082</name>
</gene>
<dbReference type="PANTHER" id="PTHR45630:SF8">
    <property type="entry name" value="CATION-TRANSPORTING ATPASE"/>
    <property type="match status" value="1"/>
</dbReference>
<evidence type="ECO:0000256" key="5">
    <source>
        <dbReference type="ARBA" id="ARBA00022723"/>
    </source>
</evidence>
<dbReference type="InterPro" id="IPR036412">
    <property type="entry name" value="HAD-like_sf"/>
</dbReference>
<keyword evidence="5 14" id="KW-0479">Metal-binding</keyword>
<dbReference type="PANTHER" id="PTHR45630">
    <property type="entry name" value="CATION-TRANSPORTING ATPASE-RELATED"/>
    <property type="match status" value="1"/>
</dbReference>
<dbReference type="CDD" id="cd07542">
    <property type="entry name" value="P-type_ATPase_cation"/>
    <property type="match status" value="1"/>
</dbReference>
<evidence type="ECO:0000259" key="17">
    <source>
        <dbReference type="Pfam" id="PF12409"/>
    </source>
</evidence>
<dbReference type="Pfam" id="PF13246">
    <property type="entry name" value="Cation_ATPase"/>
    <property type="match status" value="1"/>
</dbReference>
<proteinExistence type="inferred from homology"/>
<evidence type="ECO:0000313" key="18">
    <source>
        <dbReference type="Proteomes" id="UP000515154"/>
    </source>
</evidence>
<dbReference type="Pfam" id="PF00122">
    <property type="entry name" value="E1-E2_ATPase"/>
    <property type="match status" value="1"/>
</dbReference>
<dbReference type="GO" id="GO:0006874">
    <property type="term" value="P:intracellular calcium ion homeostasis"/>
    <property type="evidence" value="ECO:0007669"/>
    <property type="project" value="TreeGrafter"/>
</dbReference>
<dbReference type="EC" id="7.2.2.-" evidence="14"/>
<dbReference type="GO" id="GO:0046872">
    <property type="term" value="F:metal ion binding"/>
    <property type="evidence" value="ECO:0007669"/>
    <property type="project" value="UniProtKB-UniRule"/>
</dbReference>
<evidence type="ECO:0000256" key="13">
    <source>
        <dbReference type="ARBA" id="ARBA00049360"/>
    </source>
</evidence>
<feature type="transmembrane region" description="Helical" evidence="14">
    <location>
        <begin position="1143"/>
        <end position="1165"/>
    </location>
</feature>
<dbReference type="InterPro" id="IPR023298">
    <property type="entry name" value="ATPase_P-typ_TM_dom_sf"/>
</dbReference>
<dbReference type="SUPFAM" id="SSF81665">
    <property type="entry name" value="Calcium ATPase, transmembrane domain M"/>
    <property type="match status" value="1"/>
</dbReference>
<keyword evidence="10 14" id="KW-1278">Translocase</keyword>
<dbReference type="SUPFAM" id="SSF81653">
    <property type="entry name" value="Calcium ATPase, transduction domain A"/>
    <property type="match status" value="1"/>
</dbReference>
<dbReference type="InterPro" id="IPR044492">
    <property type="entry name" value="P_typ_ATPase_HD_dom"/>
</dbReference>
<keyword evidence="6 14" id="KW-0547">Nucleotide-binding</keyword>
<evidence type="ECO:0000256" key="3">
    <source>
        <dbReference type="ARBA" id="ARBA00022553"/>
    </source>
</evidence>
<evidence type="ECO:0000259" key="15">
    <source>
        <dbReference type="Pfam" id="PF00122"/>
    </source>
</evidence>
<dbReference type="GO" id="GO:0015662">
    <property type="term" value="F:P-type ion transporter activity"/>
    <property type="evidence" value="ECO:0007669"/>
    <property type="project" value="InterPro"/>
</dbReference>
<feature type="transmembrane region" description="Helical" evidence="14">
    <location>
        <begin position="413"/>
        <end position="433"/>
    </location>
</feature>
<evidence type="ECO:0000313" key="19">
    <source>
        <dbReference type="RefSeq" id="XP_029647155.1"/>
    </source>
</evidence>
<evidence type="ECO:0000256" key="6">
    <source>
        <dbReference type="ARBA" id="ARBA00022741"/>
    </source>
</evidence>
<feature type="transmembrane region" description="Helical" evidence="14">
    <location>
        <begin position="1027"/>
        <end position="1047"/>
    </location>
</feature>
<dbReference type="InterPro" id="IPR008250">
    <property type="entry name" value="ATPase_P-typ_transduc_dom_A_sf"/>
</dbReference>
<dbReference type="InterPro" id="IPR004014">
    <property type="entry name" value="ATPase_P-typ_cation-transptr_N"/>
</dbReference>
<dbReference type="KEGG" id="osn:115221082"/>
<evidence type="ECO:0000256" key="14">
    <source>
        <dbReference type="RuleBase" id="RU362082"/>
    </source>
</evidence>
<evidence type="ECO:0000259" key="16">
    <source>
        <dbReference type="Pfam" id="PF00690"/>
    </source>
</evidence>
<dbReference type="FunFam" id="3.40.1110.10:FF:000026">
    <property type="entry name" value="Cation-transporting ATPase"/>
    <property type="match status" value="1"/>
</dbReference>
<keyword evidence="4 14" id="KW-0812">Transmembrane</keyword>
<dbReference type="GO" id="GO:0005524">
    <property type="term" value="F:ATP binding"/>
    <property type="evidence" value="ECO:0007669"/>
    <property type="project" value="UniProtKB-UniRule"/>
</dbReference>
<evidence type="ECO:0000256" key="8">
    <source>
        <dbReference type="ARBA" id="ARBA00022840"/>
    </source>
</evidence>
<dbReference type="SFLD" id="SFLDF00027">
    <property type="entry name" value="p-type_atpase"/>
    <property type="match status" value="1"/>
</dbReference>
<comment type="subcellular location">
    <subcellularLocation>
        <location evidence="1">Late endosome membrane</location>
        <topology evidence="1">Multi-pass membrane protein</topology>
    </subcellularLocation>
    <subcellularLocation>
        <location evidence="14">Membrane</location>
        <topology evidence="14">Multi-pass membrane protein</topology>
    </subcellularLocation>
</comment>
<evidence type="ECO:0000256" key="9">
    <source>
        <dbReference type="ARBA" id="ARBA00022842"/>
    </source>
</evidence>
<keyword evidence="11 14" id="KW-1133">Transmembrane helix</keyword>
<dbReference type="PROSITE" id="PS00154">
    <property type="entry name" value="ATPASE_E1_E2"/>
    <property type="match status" value="1"/>
</dbReference>
<feature type="domain" description="P5B-type ATPase N-terminal" evidence="17">
    <location>
        <begin position="30"/>
        <end position="162"/>
    </location>
</feature>
<dbReference type="Pfam" id="PF00690">
    <property type="entry name" value="Cation_ATPase_N"/>
    <property type="match status" value="1"/>
</dbReference>
<keyword evidence="12 14" id="KW-0472">Membrane</keyword>
<feature type="transmembrane region" description="Helical" evidence="14">
    <location>
        <begin position="1068"/>
        <end position="1089"/>
    </location>
</feature>
<feature type="transmembrane region" description="Helical" evidence="14">
    <location>
        <begin position="1185"/>
        <end position="1210"/>
    </location>
</feature>
<dbReference type="NCBIfam" id="TIGR01657">
    <property type="entry name" value="P-ATPase-V"/>
    <property type="match status" value="1"/>
</dbReference>
<dbReference type="GO" id="GO:0019829">
    <property type="term" value="F:ATPase-coupled monoatomic cation transmembrane transporter activity"/>
    <property type="evidence" value="ECO:0007669"/>
    <property type="project" value="UniProtKB-UniRule"/>
</dbReference>
<feature type="transmembrane region" description="Helical" evidence="14">
    <location>
        <begin position="1003"/>
        <end position="1021"/>
    </location>
</feature>
<keyword evidence="7" id="KW-0967">Endosome</keyword>
<feature type="transmembrane region" description="Helical" evidence="14">
    <location>
        <begin position="1113"/>
        <end position="1131"/>
    </location>
</feature>
<dbReference type="NCBIfam" id="TIGR01494">
    <property type="entry name" value="ATPase_P-type"/>
    <property type="match status" value="2"/>
</dbReference>
<dbReference type="GO" id="GO:0015203">
    <property type="term" value="F:polyamine transmembrane transporter activity"/>
    <property type="evidence" value="ECO:0007669"/>
    <property type="project" value="TreeGrafter"/>
</dbReference>
<sequence>MNLRSGSIESDPNIFNGVLVNKIILNKNTDDQLECIGYKDNTCKKILFYLLVFFTLGFILLIFYWEPKYELLLKKSQCPLLEADAVLLKDSYNHVFVEKIKFMYFEKGCCVDLYHGDPIYPENITETDEVAALVNQQYSKVDDHKEWSLRYFDYQYVRYIWDIRLQSFKRLEDLSTNIYCKSLLEDFHGLSKEVQAQKREIYGSNDIIIEVKSYWKLLIYEILNPFYIFQIASIILWAIDVYYYYAGCIFFISCMSISISLYETHKQSVTLHDMVTSTREKIRVRRSDERFDEVDTNTLVPGDVIAIPAHGCVLQCDAVLITGTCIINESMLTGESVPVTKTQLSGHDNEIYSPAIHKKYTLFAGTNVLQTRYYGQAKVLAVVVRTGFNTAKGELIRAILFPKPLGFKFYNDALKFLLFLCIVAICGMGYSTYTNMIHHLTISKIIIRALDIITIVVPPALPAAMTVGMVYAQNRLKKRAIFCISPPRINFCGKLDLICFDKTGTLTEDGLDLWAVIPTDHNQFQGLVYEPATMQPQNPLTICMASCHSLTMIDGELSGDPLDLKMFLSLNWVLDEPGKDTTRFDSLMPTVVRPRSTSITATASTSDLTTTSAENNDALFATSNGSFLHLGDSDSVVIQEPGSETRKFDSFSPTVVKPCSSASFTNVDQTSLEVGIVRQFTFTSSLQRMSVIVRTLGTNHMDIYSKGAPEKIASLCNPDTIPADFSDTLHKYTVQGFRVLALSWKELDPKLTWHQAQRISREKVEHNLNFLGLLIMKNTLKPESAPVIKTLQAANIRSVMVTGDMILTAVSVARNCGMVKPKENVIIVNASPPEDGQEAQIHWEQSESVTDDSLSESDQENCPLLLFNETQEQGYHSIRCESDSKRYHFAVSGKAFSVLKTYFPQLLNQVCERGTIFARMSPDQKAQLVEKFQELEYGTGFCGDGANDCEALKAAHAGISLSETEASVAAPFTSKNQNIECVVSVIKEGRAALVTSFGCFKYMALYSIIQFVSVLILYTFATNLADFQFLYIDLIITTSVAVLMGYTQSHNKLAVKKPAGSLIKLTNIFSILSQILVAICFQTSAFLYLQNQSWYKPVKKITSDDVVKCSETTLVFLVSSFQYIFVAFAFSKGPPHRKLFYTNVPFTSVTVLLVGFTLLLLLHPFSFLAEFFQMVPFENTHFKTILLVIIACNAVSCLFIEFLIVDFNIFSRLRRKFQWRKRKVKLHKKLDRQLHLMCDWPPVGNCTYASDFLANNTVANSITEQNSMDTSIEMSR</sequence>
<evidence type="ECO:0000256" key="4">
    <source>
        <dbReference type="ARBA" id="ARBA00022692"/>
    </source>
</evidence>
<dbReference type="GO" id="GO:0016887">
    <property type="term" value="F:ATP hydrolysis activity"/>
    <property type="evidence" value="ECO:0007669"/>
    <property type="project" value="InterPro"/>
</dbReference>
<dbReference type="SFLD" id="SFLDS00003">
    <property type="entry name" value="Haloacid_Dehalogenase"/>
    <property type="match status" value="1"/>
</dbReference>